<evidence type="ECO:0000313" key="1">
    <source>
        <dbReference type="EMBL" id="HIW79380.1"/>
    </source>
</evidence>
<sequence>MKSSTSPFPLPSKVCFLLVLLMLVFGAGQEGAASSILSSFDASAPRSWNREDRHGALLQIVQTRQSLPRLCVKQGGGQGAALPPRVAPLFPPVPRDILSLSLDEHHLPRLSDFRGMLPLPCAPPSLASL</sequence>
<protein>
    <submittedName>
        <fullName evidence="1">Uncharacterized protein</fullName>
    </submittedName>
</protein>
<comment type="caution">
    <text evidence="1">The sequence shown here is derived from an EMBL/GenBank/DDBJ whole genome shotgun (WGS) entry which is preliminary data.</text>
</comment>
<dbReference type="AlphaFoldDB" id="A0A9D1UAL5"/>
<accession>A0A9D1UAL5</accession>
<name>A0A9D1UAL5_9BACT</name>
<gene>
    <name evidence="1" type="ORF">H9874_09600</name>
</gene>
<proteinExistence type="predicted"/>
<dbReference type="Proteomes" id="UP000824264">
    <property type="component" value="Unassembled WGS sequence"/>
</dbReference>
<reference evidence="1" key="2">
    <citation type="submission" date="2021-04" db="EMBL/GenBank/DDBJ databases">
        <authorList>
            <person name="Gilroy R."/>
        </authorList>
    </citation>
    <scope>NUCLEOTIDE SEQUENCE</scope>
    <source>
        <strain evidence="1">ChiSxjej5B17-1746</strain>
    </source>
</reference>
<organism evidence="1 2">
    <name type="scientific">Candidatus Bilophila faecipullorum</name>
    <dbReference type="NCBI Taxonomy" id="2838482"/>
    <lineage>
        <taxon>Bacteria</taxon>
        <taxon>Pseudomonadati</taxon>
        <taxon>Thermodesulfobacteriota</taxon>
        <taxon>Desulfovibrionia</taxon>
        <taxon>Desulfovibrionales</taxon>
        <taxon>Desulfovibrionaceae</taxon>
        <taxon>Bilophila</taxon>
    </lineage>
</organism>
<reference evidence="1" key="1">
    <citation type="journal article" date="2021" name="PeerJ">
        <title>Extensive microbial diversity within the chicken gut microbiome revealed by metagenomics and culture.</title>
        <authorList>
            <person name="Gilroy R."/>
            <person name="Ravi A."/>
            <person name="Getino M."/>
            <person name="Pursley I."/>
            <person name="Horton D.L."/>
            <person name="Alikhan N.F."/>
            <person name="Baker D."/>
            <person name="Gharbi K."/>
            <person name="Hall N."/>
            <person name="Watson M."/>
            <person name="Adriaenssens E.M."/>
            <person name="Foster-Nyarko E."/>
            <person name="Jarju S."/>
            <person name="Secka A."/>
            <person name="Antonio M."/>
            <person name="Oren A."/>
            <person name="Chaudhuri R.R."/>
            <person name="La Ragione R."/>
            <person name="Hildebrand F."/>
            <person name="Pallen M.J."/>
        </authorList>
    </citation>
    <scope>NUCLEOTIDE SEQUENCE</scope>
    <source>
        <strain evidence="1">ChiSxjej5B17-1746</strain>
    </source>
</reference>
<evidence type="ECO:0000313" key="2">
    <source>
        <dbReference type="Proteomes" id="UP000824264"/>
    </source>
</evidence>
<dbReference type="EMBL" id="DXGI01000360">
    <property type="protein sequence ID" value="HIW79380.1"/>
    <property type="molecule type" value="Genomic_DNA"/>
</dbReference>